<comment type="subcellular location">
    <subcellularLocation>
        <location evidence="6">Cytoplasm</location>
    </subcellularLocation>
</comment>
<dbReference type="EMBL" id="WWEO01000045">
    <property type="protein sequence ID" value="NCD71838.1"/>
    <property type="molecule type" value="Genomic_DNA"/>
</dbReference>
<keyword evidence="4 6" id="KW-0949">S-adenosyl-L-methionine</keyword>
<dbReference type="GO" id="GO:0005737">
    <property type="term" value="C:cytoplasm"/>
    <property type="evidence" value="ECO:0007669"/>
    <property type="project" value="UniProtKB-SubCell"/>
</dbReference>
<dbReference type="SUPFAM" id="SSF53335">
    <property type="entry name" value="S-adenosyl-L-methionine-dependent methyltransferases"/>
    <property type="match status" value="1"/>
</dbReference>
<comment type="caution">
    <text evidence="8">The sequence shown here is derived from an EMBL/GenBank/DDBJ whole genome shotgun (WGS) entry which is preliminary data.</text>
</comment>
<dbReference type="Pfam" id="PF05175">
    <property type="entry name" value="MTS"/>
    <property type="match status" value="1"/>
</dbReference>
<dbReference type="GO" id="GO:0016430">
    <property type="term" value="F:tRNA (adenine-N6)-methyltransferase activity"/>
    <property type="evidence" value="ECO:0007669"/>
    <property type="project" value="UniProtKB-UniRule"/>
</dbReference>
<dbReference type="GO" id="GO:0032259">
    <property type="term" value="P:methylation"/>
    <property type="evidence" value="ECO:0007669"/>
    <property type="project" value="UniProtKB-KW"/>
</dbReference>
<dbReference type="GO" id="GO:0003676">
    <property type="term" value="F:nucleic acid binding"/>
    <property type="evidence" value="ECO:0007669"/>
    <property type="project" value="InterPro"/>
</dbReference>
<dbReference type="Gene3D" id="3.40.50.150">
    <property type="entry name" value="Vaccinia Virus protein VP39"/>
    <property type="match status" value="1"/>
</dbReference>
<dbReference type="InterPro" id="IPR029063">
    <property type="entry name" value="SAM-dependent_MTases_sf"/>
</dbReference>
<reference evidence="8" key="1">
    <citation type="submission" date="2020-01" db="EMBL/GenBank/DDBJ databases">
        <authorList>
            <person name="Seo Y.L."/>
        </authorList>
    </citation>
    <scope>NUCLEOTIDE SEQUENCE</scope>
    <source>
        <strain evidence="8">R11</strain>
    </source>
</reference>
<dbReference type="InterPro" id="IPR007848">
    <property type="entry name" value="Small_mtfrase_dom"/>
</dbReference>
<keyword evidence="9" id="KW-1185">Reference proteome</keyword>
<evidence type="ECO:0000256" key="6">
    <source>
        <dbReference type="HAMAP-Rule" id="MF_01872"/>
    </source>
</evidence>
<keyword evidence="5 6" id="KW-0819">tRNA processing</keyword>
<reference evidence="8" key="2">
    <citation type="submission" date="2020-10" db="EMBL/GenBank/DDBJ databases">
        <title>Mucilaginibacter sp. nov., isolated from soil.</title>
        <authorList>
            <person name="Jeon C.O."/>
        </authorList>
    </citation>
    <scope>NUCLEOTIDE SEQUENCE</scope>
    <source>
        <strain evidence="8">R11</strain>
    </source>
</reference>
<name>A0A965ZIP5_9SPHI</name>
<dbReference type="InterPro" id="IPR022882">
    <property type="entry name" value="tRNA_adenine-N6_MeTrfase"/>
</dbReference>
<organism evidence="8 9">
    <name type="scientific">Mucilaginibacter agri</name>
    <dbReference type="NCBI Taxonomy" id="2695265"/>
    <lineage>
        <taxon>Bacteria</taxon>
        <taxon>Pseudomonadati</taxon>
        <taxon>Bacteroidota</taxon>
        <taxon>Sphingobacteriia</taxon>
        <taxon>Sphingobacteriales</taxon>
        <taxon>Sphingobacteriaceae</taxon>
        <taxon>Mucilaginibacter</taxon>
    </lineage>
</organism>
<accession>A0A965ZIP5</accession>
<comment type="catalytic activity">
    <reaction evidence="6">
        <text>adenosine(37) in tRNA1(Val) + S-adenosyl-L-methionine = N(6)-methyladenosine(37) in tRNA1(Val) + S-adenosyl-L-homocysteine + H(+)</text>
        <dbReference type="Rhea" id="RHEA:43160"/>
        <dbReference type="Rhea" id="RHEA-COMP:10369"/>
        <dbReference type="Rhea" id="RHEA-COMP:10370"/>
        <dbReference type="ChEBI" id="CHEBI:15378"/>
        <dbReference type="ChEBI" id="CHEBI:57856"/>
        <dbReference type="ChEBI" id="CHEBI:59789"/>
        <dbReference type="ChEBI" id="CHEBI:74411"/>
        <dbReference type="ChEBI" id="CHEBI:74449"/>
        <dbReference type="EC" id="2.1.1.223"/>
    </reaction>
</comment>
<protein>
    <recommendedName>
        <fullName evidence="6">tRNA1(Val) (adenine(37)-N6)-methyltransferase</fullName>
        <ecNumber evidence="6">2.1.1.223</ecNumber>
    </recommendedName>
    <alternativeName>
        <fullName evidence="6">tRNA m6A37 methyltransferase</fullName>
    </alternativeName>
</protein>
<comment type="function">
    <text evidence="6">Specifically methylates the adenine in position 37 of tRNA(1)(Val) (anticodon cmo5UAC).</text>
</comment>
<dbReference type="InterPro" id="IPR050210">
    <property type="entry name" value="tRNA_Adenine-N(6)_MTase"/>
</dbReference>
<dbReference type="EC" id="2.1.1.223" evidence="6"/>
<dbReference type="AlphaFoldDB" id="A0A965ZIP5"/>
<dbReference type="PROSITE" id="PS00092">
    <property type="entry name" value="N6_MTASE"/>
    <property type="match status" value="1"/>
</dbReference>
<keyword evidence="2 6" id="KW-0489">Methyltransferase</keyword>
<evidence type="ECO:0000256" key="3">
    <source>
        <dbReference type="ARBA" id="ARBA00022679"/>
    </source>
</evidence>
<comment type="similarity">
    <text evidence="6">Belongs to the methyltransferase superfamily. tRNA (adenine-N(6)-)-methyltransferase family.</text>
</comment>
<evidence type="ECO:0000313" key="8">
    <source>
        <dbReference type="EMBL" id="NCD71838.1"/>
    </source>
</evidence>
<sequence>MSMFQFKQFAVDQSGCAMKINTDGVLLAALLQGDNPQRILDIGTGTGVIALMLAQRFNEATVDAVEIDESAAATAKRNFKASKFAERLNSYHTGFEDYLAQHSARQYDLVVSNPPFYIHSLKSPEAQRELAKHTDKHFFDNLLNSTSKCLTDGGSLWLVLPMNTAELVQEMAVKYKLSIHTQVSIASYPNSDPHRQIIALSKFQYPIKISNFIIYDSPKKYTDQYSITLKDFFTIF</sequence>
<feature type="domain" description="Methyltransferase small" evidence="7">
    <location>
        <begin position="24"/>
        <end position="160"/>
    </location>
</feature>
<evidence type="ECO:0000256" key="2">
    <source>
        <dbReference type="ARBA" id="ARBA00022603"/>
    </source>
</evidence>
<evidence type="ECO:0000256" key="5">
    <source>
        <dbReference type="ARBA" id="ARBA00022694"/>
    </source>
</evidence>
<dbReference type="Proteomes" id="UP000638732">
    <property type="component" value="Unassembled WGS sequence"/>
</dbReference>
<gene>
    <name evidence="8" type="ORF">GSY63_20915</name>
</gene>
<dbReference type="PANTHER" id="PTHR47739">
    <property type="entry name" value="TRNA1(VAL) (ADENINE(37)-N6)-METHYLTRANSFERASE"/>
    <property type="match status" value="1"/>
</dbReference>
<dbReference type="CDD" id="cd02440">
    <property type="entry name" value="AdoMet_MTases"/>
    <property type="match status" value="1"/>
</dbReference>
<evidence type="ECO:0000259" key="7">
    <source>
        <dbReference type="Pfam" id="PF05175"/>
    </source>
</evidence>
<proteinExistence type="inferred from homology"/>
<keyword evidence="1 6" id="KW-0963">Cytoplasm</keyword>
<dbReference type="InterPro" id="IPR002052">
    <property type="entry name" value="DNA_methylase_N6_adenine_CS"/>
</dbReference>
<keyword evidence="3 6" id="KW-0808">Transferase</keyword>
<dbReference type="PANTHER" id="PTHR47739:SF1">
    <property type="entry name" value="TRNA1(VAL) (ADENINE(37)-N6)-METHYLTRANSFERASE"/>
    <property type="match status" value="1"/>
</dbReference>
<evidence type="ECO:0000256" key="1">
    <source>
        <dbReference type="ARBA" id="ARBA00022490"/>
    </source>
</evidence>
<dbReference type="GO" id="GO:0008033">
    <property type="term" value="P:tRNA processing"/>
    <property type="evidence" value="ECO:0007669"/>
    <property type="project" value="UniProtKB-UniRule"/>
</dbReference>
<dbReference type="HAMAP" id="MF_01872">
    <property type="entry name" value="tRNA_methyltr_YfiC"/>
    <property type="match status" value="1"/>
</dbReference>
<evidence type="ECO:0000256" key="4">
    <source>
        <dbReference type="ARBA" id="ARBA00022691"/>
    </source>
</evidence>
<evidence type="ECO:0000313" key="9">
    <source>
        <dbReference type="Proteomes" id="UP000638732"/>
    </source>
</evidence>